<evidence type="ECO:0000313" key="2">
    <source>
        <dbReference type="Proteomes" id="UP000630805"/>
    </source>
</evidence>
<organism evidence="1 2">
    <name type="scientific">Ruegeria haliotis</name>
    <dbReference type="NCBI Taxonomy" id="2747601"/>
    <lineage>
        <taxon>Bacteria</taxon>
        <taxon>Pseudomonadati</taxon>
        <taxon>Pseudomonadota</taxon>
        <taxon>Alphaproteobacteria</taxon>
        <taxon>Rhodobacterales</taxon>
        <taxon>Roseobacteraceae</taxon>
        <taxon>Ruegeria</taxon>
    </lineage>
</organism>
<evidence type="ECO:0000313" key="1">
    <source>
        <dbReference type="EMBL" id="NVO58399.1"/>
    </source>
</evidence>
<dbReference type="SUPFAM" id="SSF49503">
    <property type="entry name" value="Cupredoxins"/>
    <property type="match status" value="1"/>
</dbReference>
<accession>A0ABX2PZF8</accession>
<dbReference type="InterPro" id="IPR008972">
    <property type="entry name" value="Cupredoxin"/>
</dbReference>
<dbReference type="EMBL" id="JABXWT010000025">
    <property type="protein sequence ID" value="NVO58399.1"/>
    <property type="molecule type" value="Genomic_DNA"/>
</dbReference>
<dbReference type="Proteomes" id="UP000630805">
    <property type="component" value="Unassembled WGS sequence"/>
</dbReference>
<protein>
    <submittedName>
        <fullName evidence="1">Copper-binding protein</fullName>
    </submittedName>
</protein>
<sequence length="112" mass="12316">MQQAISRRSVLIGVTASAATAFLGSQARAGETHEILIKRFKFEPQTVRARVGDIVRWTNLDIAPHTATADAFGWDTGELLRDESAEIAVADGMELTYFCAFHPHMKATIEIV</sequence>
<comment type="caution">
    <text evidence="1">The sequence shown here is derived from an EMBL/GenBank/DDBJ whole genome shotgun (WGS) entry which is preliminary data.</text>
</comment>
<reference evidence="1 2" key="1">
    <citation type="submission" date="2020-06" db="EMBL/GenBank/DDBJ databases">
        <authorList>
            <person name="Cao W.R."/>
        </authorList>
    </citation>
    <scope>NUCLEOTIDE SEQUENCE [LARGE SCALE GENOMIC DNA]</scope>
    <source>
        <strain evidence="1 2">B1Z28</strain>
    </source>
</reference>
<dbReference type="PROSITE" id="PS51318">
    <property type="entry name" value="TAT"/>
    <property type="match status" value="1"/>
</dbReference>
<name>A0ABX2PZF8_9RHOB</name>
<dbReference type="PANTHER" id="PTHR36507:SF1">
    <property type="entry name" value="BLL1555 PROTEIN"/>
    <property type="match status" value="1"/>
</dbReference>
<proteinExistence type="predicted"/>
<dbReference type="PANTHER" id="PTHR36507">
    <property type="entry name" value="BLL1555 PROTEIN"/>
    <property type="match status" value="1"/>
</dbReference>
<dbReference type="InterPro" id="IPR052721">
    <property type="entry name" value="ET_Amicyanin"/>
</dbReference>
<dbReference type="Gene3D" id="2.60.40.420">
    <property type="entry name" value="Cupredoxins - blue copper proteins"/>
    <property type="match status" value="1"/>
</dbReference>
<dbReference type="InterPro" id="IPR006311">
    <property type="entry name" value="TAT_signal"/>
</dbReference>
<keyword evidence="2" id="KW-1185">Reference proteome</keyword>
<dbReference type="RefSeq" id="WP_176867443.1">
    <property type="nucleotide sequence ID" value="NZ_JABXWT010000025.1"/>
</dbReference>
<gene>
    <name evidence="1" type="ORF">HW561_21690</name>
</gene>